<feature type="compositionally biased region" description="Pro residues" evidence="1">
    <location>
        <begin position="93"/>
        <end position="102"/>
    </location>
</feature>
<sequence length="187" mass="20294">MRARGIRKVGRNKPTYPGGPARSAGPQTSSASSASWWQAGAGGWVDSVGVGLCVAAAHADRTWGRTEVGRREGPQVACATPPVKPHPSRAIPEAPPSDARPPPLPSMSFFQRLVSYVINDVAVKALSNSRTFQRFALKTHYHVEDAKTMASTSADVLKNSFENYAPKVKEFGEAFREEVARDMKKMK</sequence>
<feature type="region of interest" description="Disordered" evidence="1">
    <location>
        <begin position="66"/>
        <end position="102"/>
    </location>
</feature>
<evidence type="ECO:0000313" key="2">
    <source>
        <dbReference type="EMBL" id="KAG7383076.1"/>
    </source>
</evidence>
<keyword evidence="3" id="KW-1185">Reference proteome</keyword>
<gene>
    <name evidence="2" type="ORF">PHYPSEUDO_004060</name>
</gene>
<dbReference type="PANTHER" id="PTHR34966:SF1">
    <property type="entry name" value="OS04G0508100 PROTEIN"/>
    <property type="match status" value="1"/>
</dbReference>
<proteinExistence type="predicted"/>
<dbReference type="EMBL" id="JAGDFM010000188">
    <property type="protein sequence ID" value="KAG7383076.1"/>
    <property type="molecule type" value="Genomic_DNA"/>
</dbReference>
<name>A0A8T1VQ56_9STRA</name>
<dbReference type="PANTHER" id="PTHR34966">
    <property type="entry name" value="OSJNBA0043L24.15 PROTEIN"/>
    <property type="match status" value="1"/>
</dbReference>
<evidence type="ECO:0000313" key="3">
    <source>
        <dbReference type="Proteomes" id="UP000694044"/>
    </source>
</evidence>
<dbReference type="AlphaFoldDB" id="A0A8T1VQ56"/>
<dbReference type="Proteomes" id="UP000694044">
    <property type="component" value="Unassembled WGS sequence"/>
</dbReference>
<feature type="compositionally biased region" description="Low complexity" evidence="1">
    <location>
        <begin position="23"/>
        <end position="35"/>
    </location>
</feature>
<protein>
    <submittedName>
        <fullName evidence="2">Uncharacterized protein</fullName>
    </submittedName>
</protein>
<feature type="compositionally biased region" description="Basic residues" evidence="1">
    <location>
        <begin position="1"/>
        <end position="11"/>
    </location>
</feature>
<comment type="caution">
    <text evidence="2">The sequence shown here is derived from an EMBL/GenBank/DDBJ whole genome shotgun (WGS) entry which is preliminary data.</text>
</comment>
<reference evidence="2" key="1">
    <citation type="submission" date="2021-02" db="EMBL/GenBank/DDBJ databases">
        <authorList>
            <person name="Palmer J.M."/>
        </authorList>
    </citation>
    <scope>NUCLEOTIDE SEQUENCE</scope>
    <source>
        <strain evidence="2">SCRP734</strain>
    </source>
</reference>
<organism evidence="2 3">
    <name type="scientific">Phytophthora pseudosyringae</name>
    <dbReference type="NCBI Taxonomy" id="221518"/>
    <lineage>
        <taxon>Eukaryota</taxon>
        <taxon>Sar</taxon>
        <taxon>Stramenopiles</taxon>
        <taxon>Oomycota</taxon>
        <taxon>Peronosporomycetes</taxon>
        <taxon>Peronosporales</taxon>
        <taxon>Peronosporaceae</taxon>
        <taxon>Phytophthora</taxon>
    </lineage>
</organism>
<evidence type="ECO:0000256" key="1">
    <source>
        <dbReference type="SAM" id="MobiDB-lite"/>
    </source>
</evidence>
<accession>A0A8T1VQ56</accession>
<dbReference type="OrthoDB" id="2101583at2759"/>
<feature type="region of interest" description="Disordered" evidence="1">
    <location>
        <begin position="1"/>
        <end position="35"/>
    </location>
</feature>